<dbReference type="InterPro" id="IPR051679">
    <property type="entry name" value="DASS-Related_Transporters"/>
</dbReference>
<gene>
    <name evidence="9" type="ORF">H9712_04580</name>
</gene>
<evidence type="ECO:0000256" key="6">
    <source>
        <dbReference type="ARBA" id="ARBA00023136"/>
    </source>
</evidence>
<dbReference type="GO" id="GO:0055085">
    <property type="term" value="P:transmembrane transport"/>
    <property type="evidence" value="ECO:0007669"/>
    <property type="project" value="InterPro"/>
</dbReference>
<evidence type="ECO:0000256" key="2">
    <source>
        <dbReference type="ARBA" id="ARBA00022448"/>
    </source>
</evidence>
<reference evidence="9" key="1">
    <citation type="journal article" date="2021" name="PeerJ">
        <title>Extensive microbial diversity within the chicken gut microbiome revealed by metagenomics and culture.</title>
        <authorList>
            <person name="Gilroy R."/>
            <person name="Ravi A."/>
            <person name="Getino M."/>
            <person name="Pursley I."/>
            <person name="Horton D.L."/>
            <person name="Alikhan N.F."/>
            <person name="Baker D."/>
            <person name="Gharbi K."/>
            <person name="Hall N."/>
            <person name="Watson M."/>
            <person name="Adriaenssens E.M."/>
            <person name="Foster-Nyarko E."/>
            <person name="Jarju S."/>
            <person name="Secka A."/>
            <person name="Antonio M."/>
            <person name="Oren A."/>
            <person name="Chaudhuri R.R."/>
            <person name="La Ragione R."/>
            <person name="Hildebrand F."/>
            <person name="Pallen M.J."/>
        </authorList>
    </citation>
    <scope>NUCLEOTIDE SEQUENCE</scope>
    <source>
        <strain evidence="9">CHK192-8294</strain>
    </source>
</reference>
<evidence type="ECO:0000256" key="5">
    <source>
        <dbReference type="ARBA" id="ARBA00022989"/>
    </source>
</evidence>
<dbReference type="Pfam" id="PF03600">
    <property type="entry name" value="CitMHS"/>
    <property type="match status" value="1"/>
</dbReference>
<evidence type="ECO:0000256" key="7">
    <source>
        <dbReference type="SAM" id="Phobius"/>
    </source>
</evidence>
<evidence type="ECO:0000256" key="1">
    <source>
        <dbReference type="ARBA" id="ARBA00004141"/>
    </source>
</evidence>
<evidence type="ECO:0000313" key="10">
    <source>
        <dbReference type="Proteomes" id="UP000823921"/>
    </source>
</evidence>
<keyword evidence="5 7" id="KW-1133">Transmembrane helix</keyword>
<keyword evidence="2" id="KW-0813">Transport</keyword>
<comment type="caution">
    <text evidence="9">The sequence shown here is derived from an EMBL/GenBank/DDBJ whole genome shotgun (WGS) entry which is preliminary data.</text>
</comment>
<dbReference type="AlphaFoldDB" id="A0A9D2SAE5"/>
<name>A0A9D2SAE5_9FIRM</name>
<feature type="transmembrane region" description="Helical" evidence="7">
    <location>
        <begin position="29"/>
        <end position="48"/>
    </location>
</feature>
<keyword evidence="6 7" id="KW-0472">Membrane</keyword>
<keyword evidence="3 7" id="KW-0812">Transmembrane</keyword>
<feature type="transmembrane region" description="Helical" evidence="7">
    <location>
        <begin position="320"/>
        <end position="350"/>
    </location>
</feature>
<dbReference type="PANTHER" id="PTHR43652">
    <property type="entry name" value="BASIC AMINO ACID ANTIPORTER YFCC-RELATED"/>
    <property type="match status" value="1"/>
</dbReference>
<feature type="transmembrane region" description="Helical" evidence="7">
    <location>
        <begin position="402"/>
        <end position="422"/>
    </location>
</feature>
<organism evidence="9 10">
    <name type="scientific">Candidatus Flavonifractor intestinigallinarum</name>
    <dbReference type="NCBI Taxonomy" id="2838586"/>
    <lineage>
        <taxon>Bacteria</taxon>
        <taxon>Bacillati</taxon>
        <taxon>Bacillota</taxon>
        <taxon>Clostridia</taxon>
        <taxon>Eubacteriales</taxon>
        <taxon>Oscillospiraceae</taxon>
        <taxon>Flavonifractor</taxon>
    </lineage>
</organism>
<proteinExistence type="predicted"/>
<reference evidence="9" key="2">
    <citation type="submission" date="2021-04" db="EMBL/GenBank/DDBJ databases">
        <authorList>
            <person name="Gilroy R."/>
        </authorList>
    </citation>
    <scope>NUCLEOTIDE SEQUENCE</scope>
    <source>
        <strain evidence="9">CHK192-8294</strain>
    </source>
</reference>
<feature type="transmembrane region" description="Helical" evidence="7">
    <location>
        <begin position="185"/>
        <end position="204"/>
    </location>
</feature>
<dbReference type="InterPro" id="IPR004680">
    <property type="entry name" value="Cit_transptr-like_dom"/>
</dbReference>
<dbReference type="GO" id="GO:0005886">
    <property type="term" value="C:plasma membrane"/>
    <property type="evidence" value="ECO:0007669"/>
    <property type="project" value="TreeGrafter"/>
</dbReference>
<feature type="transmembrane region" description="Helical" evidence="7">
    <location>
        <begin position="236"/>
        <end position="265"/>
    </location>
</feature>
<evidence type="ECO:0000256" key="3">
    <source>
        <dbReference type="ARBA" id="ARBA00022692"/>
    </source>
</evidence>
<feature type="transmembrane region" description="Helical" evidence="7">
    <location>
        <begin position="95"/>
        <end position="127"/>
    </location>
</feature>
<accession>A0A9D2SAE5</accession>
<keyword evidence="4" id="KW-0677">Repeat</keyword>
<feature type="transmembrane region" description="Helical" evidence="7">
    <location>
        <begin position="362"/>
        <end position="382"/>
    </location>
</feature>
<comment type="subcellular location">
    <subcellularLocation>
        <location evidence="1">Membrane</location>
        <topology evidence="1">Multi-pass membrane protein</topology>
    </subcellularLocation>
</comment>
<feature type="domain" description="Citrate transporter-like" evidence="8">
    <location>
        <begin position="18"/>
        <end position="350"/>
    </location>
</feature>
<evidence type="ECO:0000259" key="8">
    <source>
        <dbReference type="Pfam" id="PF03600"/>
    </source>
</evidence>
<sequence length="424" mass="44469">MPQLVIALIITVLVIISFSVQVIPLPLTAMLGALAMVVFGIIEPADAISAFGSDTVMMVAGVIIIGNAIFETGLAEKLGASILNLPIIGGKEKRLLLIVMIIITVLSAFVSNTAAVAMFLPLVASIAQSSNGKIKKKNCYMAMGIASVVGGFCTQSGSTPQMVAQEILLETDGLRGLTFFELTKIGVLIAIVMFIYFLTVGYRLQERCFNFPEVPNTSTTQQTVSQSTWKQVVSGLILVGCVIGFISGVLSFGIISLLGACACILTGCISQKRVFETMDWSTIIVLGGSIGFANGMEESGAVNLIGDALVNSFGQNGENVLLVFGMIILLTALLSNVMSNTATVAVLAPLGINVALKMGADPITFVIGIIIASNLAFATPIGTPPMTMVLIGGYRFSDYVKVGGLFNIIAVVVTIFAVPLLYGF</sequence>
<dbReference type="CDD" id="cd01115">
    <property type="entry name" value="SLC13_permease"/>
    <property type="match status" value="1"/>
</dbReference>
<evidence type="ECO:0000313" key="9">
    <source>
        <dbReference type="EMBL" id="HJB80237.1"/>
    </source>
</evidence>
<protein>
    <submittedName>
        <fullName evidence="9">SLC13 family permease</fullName>
    </submittedName>
</protein>
<dbReference type="PANTHER" id="PTHR43652:SF1">
    <property type="entry name" value="RESPONSE REGULATOR"/>
    <property type="match status" value="1"/>
</dbReference>
<evidence type="ECO:0000256" key="4">
    <source>
        <dbReference type="ARBA" id="ARBA00022737"/>
    </source>
</evidence>
<dbReference type="EMBL" id="DWXO01000047">
    <property type="protein sequence ID" value="HJB80237.1"/>
    <property type="molecule type" value="Genomic_DNA"/>
</dbReference>
<feature type="transmembrane region" description="Helical" evidence="7">
    <location>
        <begin position="55"/>
        <end position="75"/>
    </location>
</feature>
<dbReference type="Proteomes" id="UP000823921">
    <property type="component" value="Unassembled WGS sequence"/>
</dbReference>